<dbReference type="AlphaFoldDB" id="A0A3M6U5T6"/>
<comment type="caution">
    <text evidence="1">Lacks conserved residue(s) required for the propagation of feature annotation.</text>
</comment>
<feature type="signal peptide" evidence="3">
    <location>
        <begin position="1"/>
        <end position="20"/>
    </location>
</feature>
<name>A0A3M6U5T6_POCDA</name>
<comment type="caution">
    <text evidence="5">The sequence shown here is derived from an EMBL/GenBank/DDBJ whole genome shotgun (WGS) entry which is preliminary data.</text>
</comment>
<dbReference type="EMBL" id="RCHS01002221">
    <property type="protein sequence ID" value="RMX48967.1"/>
    <property type="molecule type" value="Genomic_DNA"/>
</dbReference>
<organism evidence="5 6">
    <name type="scientific">Pocillopora damicornis</name>
    <name type="common">Cauliflower coral</name>
    <name type="synonym">Millepora damicornis</name>
    <dbReference type="NCBI Taxonomy" id="46731"/>
    <lineage>
        <taxon>Eukaryota</taxon>
        <taxon>Metazoa</taxon>
        <taxon>Cnidaria</taxon>
        <taxon>Anthozoa</taxon>
        <taxon>Hexacorallia</taxon>
        <taxon>Scleractinia</taxon>
        <taxon>Astrocoeniina</taxon>
        <taxon>Pocilloporidae</taxon>
        <taxon>Pocillopora</taxon>
    </lineage>
</organism>
<dbReference type="Gene3D" id="2.10.25.10">
    <property type="entry name" value="Laminin"/>
    <property type="match status" value="1"/>
</dbReference>
<keyword evidence="3" id="KW-0732">Signal</keyword>
<keyword evidence="1" id="KW-1015">Disulfide bond</keyword>
<sequence length="261" mass="28797">MLRKALHAIILIAFQRETSGEVSPNQKSSVFSRSAYFMTMNNNRLHGYVVERFQSASLLLCNQKCLRREWCTSTNFKAPEQSGKTGTCGLNKHSYSSVFESASLREEDGVTFSLLVKFPCHSKPCLNNGICVQDGAGLSFHCVCKAGFAGTRCQACKFDFEDGKVGWEKTGTTFDNQPTYGDNPTARKREPAKQQGDWWIGGYEDRPSKAATPGRIQGDGPRGTLTSPLFKIIGPNITFLIGGGCRMDSIRAELVINDQVE</sequence>
<evidence type="ECO:0000256" key="3">
    <source>
        <dbReference type="SAM" id="SignalP"/>
    </source>
</evidence>
<evidence type="ECO:0000313" key="5">
    <source>
        <dbReference type="EMBL" id="RMX48967.1"/>
    </source>
</evidence>
<dbReference type="Proteomes" id="UP000275408">
    <property type="component" value="Unassembled WGS sequence"/>
</dbReference>
<protein>
    <recommendedName>
        <fullName evidence="4">EGF-like domain-containing protein</fullName>
    </recommendedName>
</protein>
<reference evidence="5 6" key="1">
    <citation type="journal article" date="2018" name="Sci. Rep.">
        <title>Comparative analysis of the Pocillopora damicornis genome highlights role of immune system in coral evolution.</title>
        <authorList>
            <person name="Cunning R."/>
            <person name="Bay R.A."/>
            <person name="Gillette P."/>
            <person name="Baker A.C."/>
            <person name="Traylor-Knowles N."/>
        </authorList>
    </citation>
    <scope>NUCLEOTIDE SEQUENCE [LARGE SCALE GENOMIC DNA]</scope>
    <source>
        <strain evidence="5">RSMAS</strain>
        <tissue evidence="5">Whole animal</tissue>
    </source>
</reference>
<dbReference type="InterPro" id="IPR000742">
    <property type="entry name" value="EGF"/>
</dbReference>
<feature type="disulfide bond" evidence="1">
    <location>
        <begin position="125"/>
        <end position="142"/>
    </location>
</feature>
<dbReference type="PROSITE" id="PS50026">
    <property type="entry name" value="EGF_3"/>
    <property type="match status" value="1"/>
</dbReference>
<feature type="disulfide bond" evidence="1">
    <location>
        <begin position="144"/>
        <end position="153"/>
    </location>
</feature>
<dbReference type="Pfam" id="PF00024">
    <property type="entry name" value="PAN_1"/>
    <property type="match status" value="1"/>
</dbReference>
<evidence type="ECO:0000313" key="6">
    <source>
        <dbReference type="Proteomes" id="UP000275408"/>
    </source>
</evidence>
<feature type="domain" description="EGF-like" evidence="4">
    <location>
        <begin position="116"/>
        <end position="154"/>
    </location>
</feature>
<dbReference type="SUPFAM" id="SSF57196">
    <property type="entry name" value="EGF/Laminin"/>
    <property type="match status" value="1"/>
</dbReference>
<dbReference type="Pfam" id="PF00008">
    <property type="entry name" value="EGF"/>
    <property type="match status" value="1"/>
</dbReference>
<evidence type="ECO:0000256" key="2">
    <source>
        <dbReference type="SAM" id="MobiDB-lite"/>
    </source>
</evidence>
<feature type="region of interest" description="Disordered" evidence="2">
    <location>
        <begin position="174"/>
        <end position="221"/>
    </location>
</feature>
<dbReference type="OrthoDB" id="5959512at2759"/>
<dbReference type="CDD" id="cd00054">
    <property type="entry name" value="EGF_CA"/>
    <property type="match status" value="1"/>
</dbReference>
<evidence type="ECO:0000256" key="1">
    <source>
        <dbReference type="PROSITE-ProRule" id="PRU00076"/>
    </source>
</evidence>
<feature type="chain" id="PRO_5018159347" description="EGF-like domain-containing protein" evidence="3">
    <location>
        <begin position="21"/>
        <end position="261"/>
    </location>
</feature>
<keyword evidence="6" id="KW-1185">Reference proteome</keyword>
<keyword evidence="1" id="KW-0245">EGF-like domain</keyword>
<dbReference type="SMART" id="SM00181">
    <property type="entry name" value="EGF"/>
    <property type="match status" value="1"/>
</dbReference>
<proteinExistence type="predicted"/>
<dbReference type="PROSITE" id="PS00022">
    <property type="entry name" value="EGF_1"/>
    <property type="match status" value="1"/>
</dbReference>
<accession>A0A3M6U5T6</accession>
<gene>
    <name evidence="5" type="ORF">pdam_00008292</name>
</gene>
<evidence type="ECO:0000259" key="4">
    <source>
        <dbReference type="PROSITE" id="PS50026"/>
    </source>
</evidence>
<dbReference type="InterPro" id="IPR003609">
    <property type="entry name" value="Pan_app"/>
</dbReference>